<evidence type="ECO:0000313" key="2">
    <source>
        <dbReference type="EMBL" id="BBF92403.1"/>
    </source>
</evidence>
<evidence type="ECO:0000256" key="1">
    <source>
        <dbReference type="SAM" id="Phobius"/>
    </source>
</evidence>
<reference evidence="2 3" key="1">
    <citation type="submission" date="2018-08" db="EMBL/GenBank/DDBJ databases">
        <title>Complete genome sequencing of Blastochloris tepida GI.</title>
        <authorList>
            <person name="Tsukatani Y."/>
            <person name="Mori H."/>
        </authorList>
    </citation>
    <scope>NUCLEOTIDE SEQUENCE [LARGE SCALE GENOMIC DNA]</scope>
    <source>
        <strain evidence="2 3">GI</strain>
    </source>
</reference>
<keyword evidence="3" id="KW-1185">Reference proteome</keyword>
<keyword evidence="1" id="KW-0812">Transmembrane</keyword>
<dbReference type="AlphaFoldDB" id="A0A348FYM0"/>
<keyword evidence="1" id="KW-1133">Transmembrane helix</keyword>
<evidence type="ECO:0000313" key="3">
    <source>
        <dbReference type="Proteomes" id="UP000266934"/>
    </source>
</evidence>
<feature type="transmembrane region" description="Helical" evidence="1">
    <location>
        <begin position="44"/>
        <end position="64"/>
    </location>
</feature>
<dbReference type="KEGG" id="blag:BLTE_10880"/>
<gene>
    <name evidence="2" type="ORF">BLTE_10880</name>
</gene>
<name>A0A348FYM0_9HYPH</name>
<proteinExistence type="predicted"/>
<dbReference type="Proteomes" id="UP000266934">
    <property type="component" value="Chromosome"/>
</dbReference>
<accession>A0A348FYM0</accession>
<organism evidence="2 3">
    <name type="scientific">Blastochloris tepida</name>
    <dbReference type="NCBI Taxonomy" id="2233851"/>
    <lineage>
        <taxon>Bacteria</taxon>
        <taxon>Pseudomonadati</taxon>
        <taxon>Pseudomonadota</taxon>
        <taxon>Alphaproteobacteria</taxon>
        <taxon>Hyphomicrobiales</taxon>
        <taxon>Blastochloridaceae</taxon>
        <taxon>Blastochloris</taxon>
    </lineage>
</organism>
<protein>
    <submittedName>
        <fullName evidence="2">Uncharacterized protein</fullName>
    </submittedName>
</protein>
<sequence length="219" mass="24186">MSDNQRYETETDPAPDVQGLKIEGACAGSAGQYEGAMSIARKGAAITVTAALWAGLALFVYWVVADYIPSSLSSSGSEPVKNVRADALARRDVEVFVRTFLDDAKSTPTIARRGAKMDHLEVVYEMPEAWSVTSAKRRFLREASEIIPQVFAGFPDVSEVEITGVATLTDIRGQENKKRVIRIAFDRTANAEIRWEGVLTENVPQIATRYWHHPALDEQ</sequence>
<dbReference type="EMBL" id="AP018907">
    <property type="protein sequence ID" value="BBF92403.1"/>
    <property type="molecule type" value="Genomic_DNA"/>
</dbReference>
<keyword evidence="1" id="KW-0472">Membrane</keyword>